<name>U4TLG0_9LACO</name>
<dbReference type="EMBL" id="KI271585">
    <property type="protein sequence ID" value="ERL65701.1"/>
    <property type="molecule type" value="Genomic_DNA"/>
</dbReference>
<gene>
    <name evidence="3" type="ORF">L248_2387</name>
</gene>
<dbReference type="SUPFAM" id="SSF51735">
    <property type="entry name" value="NAD(P)-binding Rossmann-fold domains"/>
    <property type="match status" value="1"/>
</dbReference>
<evidence type="ECO:0000313" key="4">
    <source>
        <dbReference type="Proteomes" id="UP000030647"/>
    </source>
</evidence>
<evidence type="ECO:0000256" key="1">
    <source>
        <dbReference type="ARBA" id="ARBA00023002"/>
    </source>
</evidence>
<evidence type="ECO:0000259" key="2">
    <source>
        <dbReference type="SMART" id="SM00829"/>
    </source>
</evidence>
<dbReference type="InterPro" id="IPR036291">
    <property type="entry name" value="NAD(P)-bd_dom_sf"/>
</dbReference>
<reference evidence="4" key="1">
    <citation type="journal article" date="2013" name="Genome Announc.">
        <title>Whole-Genome Sequencing of Lactobacillus shenzhenensis Strain LY-73T.</title>
        <authorList>
            <person name="Lin Z."/>
            <person name="Liu Z."/>
            <person name="Yang R."/>
            <person name="Zou Y."/>
            <person name="Wan D."/>
            <person name="Chen J."/>
            <person name="Guo M."/>
            <person name="Zhao J."/>
            <person name="Fang C."/>
            <person name="Yang R."/>
            <person name="Liu F."/>
        </authorList>
    </citation>
    <scope>NUCLEOTIDE SEQUENCE [LARGE SCALE GENOMIC DNA]</scope>
    <source>
        <strain evidence="4">LY-73</strain>
    </source>
</reference>
<dbReference type="PANTHER" id="PTHR11695:SF294">
    <property type="entry name" value="RETICULON-4-INTERACTING PROTEIN 1, MITOCHONDRIAL"/>
    <property type="match status" value="1"/>
</dbReference>
<dbReference type="Gene3D" id="3.40.50.720">
    <property type="entry name" value="NAD(P)-binding Rossmann-like Domain"/>
    <property type="match status" value="1"/>
</dbReference>
<dbReference type="eggNOG" id="COG0604">
    <property type="taxonomic scope" value="Bacteria"/>
</dbReference>
<dbReference type="Gene3D" id="3.90.180.10">
    <property type="entry name" value="Medium-chain alcohol dehydrogenases, catalytic domain"/>
    <property type="match status" value="1"/>
</dbReference>
<dbReference type="HOGENOM" id="CLU_026673_3_3_9"/>
<evidence type="ECO:0000313" key="3">
    <source>
        <dbReference type="EMBL" id="ERL65701.1"/>
    </source>
</evidence>
<dbReference type="CDD" id="cd05289">
    <property type="entry name" value="MDR_like_2"/>
    <property type="match status" value="1"/>
</dbReference>
<dbReference type="Pfam" id="PF08240">
    <property type="entry name" value="ADH_N"/>
    <property type="match status" value="1"/>
</dbReference>
<dbReference type="OrthoDB" id="9792162at2"/>
<dbReference type="PANTHER" id="PTHR11695">
    <property type="entry name" value="ALCOHOL DEHYDROGENASE RELATED"/>
    <property type="match status" value="1"/>
</dbReference>
<dbReference type="InterPro" id="IPR002364">
    <property type="entry name" value="Quin_OxRdtase/zeta-crystal_CS"/>
</dbReference>
<accession>U4TLG0</accession>
<protein>
    <submittedName>
        <fullName evidence="3">Alcohol dehydrogenase</fullName>
    </submittedName>
</protein>
<dbReference type="GO" id="GO:0008270">
    <property type="term" value="F:zinc ion binding"/>
    <property type="evidence" value="ECO:0007669"/>
    <property type="project" value="InterPro"/>
</dbReference>
<dbReference type="InterPro" id="IPR020843">
    <property type="entry name" value="ER"/>
</dbReference>
<dbReference type="SMART" id="SM00829">
    <property type="entry name" value="PKS_ER"/>
    <property type="match status" value="1"/>
</dbReference>
<organism evidence="3 4">
    <name type="scientific">Schleiferilactobacillus shenzhenensis LY-73</name>
    <dbReference type="NCBI Taxonomy" id="1231336"/>
    <lineage>
        <taxon>Bacteria</taxon>
        <taxon>Bacillati</taxon>
        <taxon>Bacillota</taxon>
        <taxon>Bacilli</taxon>
        <taxon>Lactobacillales</taxon>
        <taxon>Lactobacillaceae</taxon>
        <taxon>Schleiferilactobacillus</taxon>
    </lineage>
</organism>
<keyword evidence="1" id="KW-0560">Oxidoreductase</keyword>
<proteinExistence type="predicted"/>
<sequence length="337" mass="36462">MGPKTMTATQIGHYGQHDVDRVLLPIPQPAPGEVLVKIQAASINPIDLKTRDGKMRPLLHYRLPLTLGSDLAGDVAAVGEGVTDFHVGDPVYGRVMKDHIGTFAEYITIAAAALAPMPQTVTYAAAAALPLVSLTAYQALHDILRVGPGQKVLIQAGAGGIGTVAIQLAKTLGAYVATTTSAAHRPLVQQLGADQVIDYHQDRFDVVLHDYDAVLDTLGGDNLRRGFTILKPGGRIVSVAGLPNRRFAQATGRPLWQRTLFTLTGWPLSRLERQYHVRYTFLFMQPSGRQLQTIGELVDSGQLHPVIDRVVSFTDIQRALDYSETGHARGKIVVTMA</sequence>
<dbReference type="Proteomes" id="UP000030647">
    <property type="component" value="Unassembled WGS sequence"/>
</dbReference>
<dbReference type="InterPro" id="IPR013154">
    <property type="entry name" value="ADH-like_N"/>
</dbReference>
<dbReference type="InterPro" id="IPR050700">
    <property type="entry name" value="YIM1/Zinc_Alcohol_DH_Fams"/>
</dbReference>
<dbReference type="SUPFAM" id="SSF50129">
    <property type="entry name" value="GroES-like"/>
    <property type="match status" value="1"/>
</dbReference>
<dbReference type="PROSITE" id="PS01162">
    <property type="entry name" value="QOR_ZETA_CRYSTAL"/>
    <property type="match status" value="1"/>
</dbReference>
<dbReference type="InterPro" id="IPR011032">
    <property type="entry name" value="GroES-like_sf"/>
</dbReference>
<dbReference type="GO" id="GO:0016491">
    <property type="term" value="F:oxidoreductase activity"/>
    <property type="evidence" value="ECO:0007669"/>
    <property type="project" value="UniProtKB-KW"/>
</dbReference>
<dbReference type="STRING" id="1231336.L248_2387"/>
<feature type="domain" description="Enoyl reductase (ER)" evidence="2">
    <location>
        <begin position="15"/>
        <end position="334"/>
    </location>
</feature>
<dbReference type="Pfam" id="PF13602">
    <property type="entry name" value="ADH_zinc_N_2"/>
    <property type="match status" value="1"/>
</dbReference>
<dbReference type="AlphaFoldDB" id="U4TLG0"/>
<keyword evidence="4" id="KW-1185">Reference proteome</keyword>